<feature type="non-terminal residue" evidence="1">
    <location>
        <position position="125"/>
    </location>
</feature>
<proteinExistence type="predicted"/>
<dbReference type="Proteomes" id="UP000606786">
    <property type="component" value="Unassembled WGS sequence"/>
</dbReference>
<dbReference type="AlphaFoldDB" id="A0A811USS8"/>
<comment type="caution">
    <text evidence="1">The sequence shown here is derived from an EMBL/GenBank/DDBJ whole genome shotgun (WGS) entry which is preliminary data.</text>
</comment>
<accession>A0A811USS8</accession>
<evidence type="ECO:0000313" key="1">
    <source>
        <dbReference type="EMBL" id="CAD7000836.1"/>
    </source>
</evidence>
<name>A0A811USS8_CERCA</name>
<reference evidence="1" key="1">
    <citation type="submission" date="2020-11" db="EMBL/GenBank/DDBJ databases">
        <authorList>
            <person name="Whitehead M."/>
        </authorList>
    </citation>
    <scope>NUCLEOTIDE SEQUENCE</scope>
    <source>
        <strain evidence="1">EGII</strain>
    </source>
</reference>
<organism evidence="1 2">
    <name type="scientific">Ceratitis capitata</name>
    <name type="common">Mediterranean fruit fly</name>
    <name type="synonym">Tephritis capitata</name>
    <dbReference type="NCBI Taxonomy" id="7213"/>
    <lineage>
        <taxon>Eukaryota</taxon>
        <taxon>Metazoa</taxon>
        <taxon>Ecdysozoa</taxon>
        <taxon>Arthropoda</taxon>
        <taxon>Hexapoda</taxon>
        <taxon>Insecta</taxon>
        <taxon>Pterygota</taxon>
        <taxon>Neoptera</taxon>
        <taxon>Endopterygota</taxon>
        <taxon>Diptera</taxon>
        <taxon>Brachycera</taxon>
        <taxon>Muscomorpha</taxon>
        <taxon>Tephritoidea</taxon>
        <taxon>Tephritidae</taxon>
        <taxon>Ceratitis</taxon>
        <taxon>Ceratitis</taxon>
    </lineage>
</organism>
<sequence length="125" mass="14009">MDVFDCADRYLEDGTPMVLIAGKDYGLQKDHCYWGSKQLLLSHTTWLANIPCKEVFRLVMNSIKMGEKFCAKSLLASGQTQYLIEWGDVAAQVPLQAPANEADLKDISRLPDCVKELRVFDGNPV</sequence>
<gene>
    <name evidence="1" type="ORF">CCAP1982_LOCUS9310</name>
</gene>
<keyword evidence="2" id="KW-1185">Reference proteome</keyword>
<dbReference type="EMBL" id="CAJHJT010000023">
    <property type="protein sequence ID" value="CAD7000836.1"/>
    <property type="molecule type" value="Genomic_DNA"/>
</dbReference>
<evidence type="ECO:0000313" key="2">
    <source>
        <dbReference type="Proteomes" id="UP000606786"/>
    </source>
</evidence>
<protein>
    <submittedName>
        <fullName evidence="1">(Mediterranean fruit fly) hypothetical protein</fullName>
    </submittedName>
</protein>